<dbReference type="AlphaFoldDB" id="A0A5C5FN19"/>
<dbReference type="GO" id="GO:0030474">
    <property type="term" value="P:spindle pole body duplication"/>
    <property type="evidence" value="ECO:0007669"/>
    <property type="project" value="UniProtKB-ARBA"/>
</dbReference>
<feature type="domain" description="EF-hand" evidence="5">
    <location>
        <begin position="43"/>
        <end position="78"/>
    </location>
</feature>
<dbReference type="PANTHER" id="PTHR23048">
    <property type="entry name" value="MYOSIN LIGHT CHAIN 1, 3"/>
    <property type="match status" value="1"/>
</dbReference>
<dbReference type="InterPro" id="IPR050230">
    <property type="entry name" value="CALM/Myosin/TropC-like"/>
</dbReference>
<dbReference type="GO" id="GO:0016460">
    <property type="term" value="C:myosin II complex"/>
    <property type="evidence" value="ECO:0007669"/>
    <property type="project" value="TreeGrafter"/>
</dbReference>
<feature type="region of interest" description="Disordered" evidence="4">
    <location>
        <begin position="1"/>
        <end position="45"/>
    </location>
</feature>
<dbReference type="CDD" id="cd00051">
    <property type="entry name" value="EFh"/>
    <property type="match status" value="1"/>
</dbReference>
<feature type="domain" description="EF-hand" evidence="5">
    <location>
        <begin position="156"/>
        <end position="189"/>
    </location>
</feature>
<dbReference type="PROSITE" id="PS00018">
    <property type="entry name" value="EF_HAND_1"/>
    <property type="match status" value="2"/>
</dbReference>
<evidence type="ECO:0000256" key="4">
    <source>
        <dbReference type="SAM" id="MobiDB-lite"/>
    </source>
</evidence>
<evidence type="ECO:0000256" key="3">
    <source>
        <dbReference type="ARBA" id="ARBA00022837"/>
    </source>
</evidence>
<keyword evidence="3" id="KW-0106">Calcium</keyword>
<accession>A0A5C5FN19</accession>
<dbReference type="GO" id="GO:0005509">
    <property type="term" value="F:calcium ion binding"/>
    <property type="evidence" value="ECO:0007669"/>
    <property type="project" value="InterPro"/>
</dbReference>
<dbReference type="InterPro" id="IPR018247">
    <property type="entry name" value="EF_Hand_1_Ca_BS"/>
</dbReference>
<name>A0A5C5FN19_9BASI</name>
<dbReference type="STRING" id="5288.A0A5C5FN19"/>
<comment type="caution">
    <text evidence="6">The sequence shown here is derived from an EMBL/GenBank/DDBJ whole genome shotgun (WGS) entry which is preliminary data.</text>
</comment>
<dbReference type="PANTHER" id="PTHR23048:SF48">
    <property type="entry name" value="CENTRIN 3"/>
    <property type="match status" value="1"/>
</dbReference>
<dbReference type="OrthoDB" id="26525at2759"/>
<dbReference type="SUPFAM" id="SSF47473">
    <property type="entry name" value="EF-hand"/>
    <property type="match status" value="1"/>
</dbReference>
<keyword evidence="1" id="KW-0479">Metal-binding</keyword>
<evidence type="ECO:0000313" key="6">
    <source>
        <dbReference type="EMBL" id="TNY17679.1"/>
    </source>
</evidence>
<dbReference type="Proteomes" id="UP000311382">
    <property type="component" value="Unassembled WGS sequence"/>
</dbReference>
<sequence>MSGLFGTGSSAKKASPYASSRHHAGSSSARAPPSSGPSQLSPDQQQEVREAFELFDLDKDQKLDYHEFKVALRALGFDLKKAEVLKLMRDRNHDDGQGGGLTIGLDGFMGIAEQLILARDPLDEIRRAFKLFDEEGTGKISFRNLKKVARELGENLADEELQAMIEEFDLDMDGEISEQEFIKIMSDDV</sequence>
<keyword evidence="2" id="KW-0677">Repeat</keyword>
<organism evidence="6 7">
    <name type="scientific">Rhodotorula diobovata</name>
    <dbReference type="NCBI Taxonomy" id="5288"/>
    <lineage>
        <taxon>Eukaryota</taxon>
        <taxon>Fungi</taxon>
        <taxon>Dikarya</taxon>
        <taxon>Basidiomycota</taxon>
        <taxon>Pucciniomycotina</taxon>
        <taxon>Microbotryomycetes</taxon>
        <taxon>Sporidiobolales</taxon>
        <taxon>Sporidiobolaceae</taxon>
        <taxon>Rhodotorula</taxon>
    </lineage>
</organism>
<evidence type="ECO:0000256" key="2">
    <source>
        <dbReference type="ARBA" id="ARBA00022737"/>
    </source>
</evidence>
<dbReference type="SMART" id="SM00054">
    <property type="entry name" value="EFh"/>
    <property type="match status" value="3"/>
</dbReference>
<dbReference type="InterPro" id="IPR011992">
    <property type="entry name" value="EF-hand-dom_pair"/>
</dbReference>
<keyword evidence="7" id="KW-1185">Reference proteome</keyword>
<dbReference type="EMBL" id="SOZI01000183">
    <property type="protein sequence ID" value="TNY17679.1"/>
    <property type="molecule type" value="Genomic_DNA"/>
</dbReference>
<evidence type="ECO:0000259" key="5">
    <source>
        <dbReference type="PROSITE" id="PS50222"/>
    </source>
</evidence>
<dbReference type="FunFam" id="1.10.238.10:FF:000077">
    <property type="entry name" value="Centrin 1"/>
    <property type="match status" value="1"/>
</dbReference>
<dbReference type="GO" id="GO:0005825">
    <property type="term" value="C:half bridge of spindle pole body"/>
    <property type="evidence" value="ECO:0007669"/>
    <property type="project" value="UniProtKB-ARBA"/>
</dbReference>
<dbReference type="Pfam" id="PF13499">
    <property type="entry name" value="EF-hand_7"/>
    <property type="match status" value="2"/>
</dbReference>
<dbReference type="InterPro" id="IPR002048">
    <property type="entry name" value="EF_hand_dom"/>
</dbReference>
<evidence type="ECO:0000256" key="1">
    <source>
        <dbReference type="ARBA" id="ARBA00022723"/>
    </source>
</evidence>
<evidence type="ECO:0000313" key="7">
    <source>
        <dbReference type="Proteomes" id="UP000311382"/>
    </source>
</evidence>
<proteinExistence type="predicted"/>
<feature type="compositionally biased region" description="Low complexity" evidence="4">
    <location>
        <begin position="9"/>
        <end position="38"/>
    </location>
</feature>
<dbReference type="Gene3D" id="1.10.238.10">
    <property type="entry name" value="EF-hand"/>
    <property type="match status" value="2"/>
</dbReference>
<protein>
    <recommendedName>
        <fullName evidence="5">EF-hand domain-containing protein</fullName>
    </recommendedName>
</protein>
<feature type="domain" description="EF-hand" evidence="5">
    <location>
        <begin position="120"/>
        <end position="155"/>
    </location>
</feature>
<gene>
    <name evidence="6" type="ORF">DMC30DRAFT_419541</name>
</gene>
<dbReference type="PROSITE" id="PS50222">
    <property type="entry name" value="EF_HAND_2"/>
    <property type="match status" value="3"/>
</dbReference>
<reference evidence="6 7" key="1">
    <citation type="submission" date="2019-03" db="EMBL/GenBank/DDBJ databases">
        <title>Rhodosporidium diobovatum UCD-FST 08-225 genome sequencing, assembly, and annotation.</title>
        <authorList>
            <person name="Fakankun I.U."/>
            <person name="Fristensky B."/>
            <person name="Levin D.B."/>
        </authorList>
    </citation>
    <scope>NUCLEOTIDE SEQUENCE [LARGE SCALE GENOMIC DNA]</scope>
    <source>
        <strain evidence="6 7">UCD-FST 08-225</strain>
    </source>
</reference>